<evidence type="ECO:0000313" key="1">
    <source>
        <dbReference type="EMBL" id="XBP70330.1"/>
    </source>
</evidence>
<dbReference type="GO" id="GO:0005886">
    <property type="term" value="C:plasma membrane"/>
    <property type="evidence" value="ECO:0007669"/>
    <property type="project" value="TreeGrafter"/>
</dbReference>
<name>A0AAU7LRW9_9BURK</name>
<gene>
    <name evidence="1" type="ORF">ABLV49_00375</name>
</gene>
<sequence length="338" mass="34872">MDLAVVQGAVLPQLSLGGLGRKSAAAGAGAGAGPARAFTLDEVPLARIEFGEVTWISRHGVRVVYEGEADFDAAWRPRTARLRRPETSPPADLTLVRQGRDDRWEVRSRIGGGTADGELQLHTSDQGGLRLTGQLQPRNIEAASALQAFNRSAIIAGKASGETLLSASGDTADELVRSLHTTTSFSMGRSTLLGFDLDKAIRSLGQAHAGQTPLDSVTGQIDTQNTPQGMVVTINRLQARSGAFSASGKARIADRRIQAELAVDLVDGVVGVPLTLSGPLEKVQVSVPASALAGAAAGTAVLPGIGTAIGARIGAAIGKLFGSEPEPAARPRPAPGHK</sequence>
<proteinExistence type="predicted"/>
<dbReference type="GO" id="GO:0090313">
    <property type="term" value="P:regulation of protein targeting to membrane"/>
    <property type="evidence" value="ECO:0007669"/>
    <property type="project" value="TreeGrafter"/>
</dbReference>
<organism evidence="1">
    <name type="scientific">Polaromonas hydrogenivorans</name>
    <dbReference type="NCBI Taxonomy" id="335476"/>
    <lineage>
        <taxon>Bacteria</taxon>
        <taxon>Pseudomonadati</taxon>
        <taxon>Pseudomonadota</taxon>
        <taxon>Betaproteobacteria</taxon>
        <taxon>Burkholderiales</taxon>
        <taxon>Comamonadaceae</taxon>
        <taxon>Polaromonas</taxon>
    </lineage>
</organism>
<dbReference type="PANTHER" id="PTHR30441:SF4">
    <property type="entry name" value="PROTEIN ASMA"/>
    <property type="match status" value="1"/>
</dbReference>
<dbReference type="AlphaFoldDB" id="A0AAU7LRW9"/>
<reference evidence="1" key="1">
    <citation type="submission" date="2024-05" db="EMBL/GenBank/DDBJ databases">
        <authorList>
            <person name="Bunk B."/>
            <person name="Swiderski J."/>
            <person name="Sproer C."/>
            <person name="Thiel V."/>
        </authorList>
    </citation>
    <scope>NUCLEOTIDE SEQUENCE</scope>
    <source>
        <strain evidence="1">DSM 17735</strain>
    </source>
</reference>
<protein>
    <submittedName>
        <fullName evidence="1">AsmA-like C-terminal region-containing protein</fullName>
    </submittedName>
</protein>
<dbReference type="PANTHER" id="PTHR30441">
    <property type="entry name" value="DUF748 DOMAIN-CONTAINING PROTEIN"/>
    <property type="match status" value="1"/>
</dbReference>
<dbReference type="RefSeq" id="WP_349279611.1">
    <property type="nucleotide sequence ID" value="NZ_CP157675.1"/>
</dbReference>
<dbReference type="EMBL" id="CP157675">
    <property type="protein sequence ID" value="XBP70330.1"/>
    <property type="molecule type" value="Genomic_DNA"/>
</dbReference>
<accession>A0AAU7LRW9</accession>
<dbReference type="InterPro" id="IPR052894">
    <property type="entry name" value="AsmA-related"/>
</dbReference>